<name>A0A2H9VVF3_9SPHI</name>
<comment type="caution">
    <text evidence="3">The sequence shown here is derived from an EMBL/GenBank/DDBJ whole genome shotgun (WGS) entry which is preliminary data.</text>
</comment>
<dbReference type="PANTHER" id="PTHR34978">
    <property type="entry name" value="POSSIBLE SENSOR-TRANSDUCER PROTEIN BLAR"/>
    <property type="match status" value="1"/>
</dbReference>
<dbReference type="EMBL" id="PGFJ01000001">
    <property type="protein sequence ID" value="PJJ84795.1"/>
    <property type="molecule type" value="Genomic_DNA"/>
</dbReference>
<feature type="domain" description="Peptidase M56" evidence="2">
    <location>
        <begin position="9"/>
        <end position="264"/>
    </location>
</feature>
<keyword evidence="1" id="KW-0812">Transmembrane</keyword>
<feature type="transmembrane region" description="Helical" evidence="1">
    <location>
        <begin position="275"/>
        <end position="294"/>
    </location>
</feature>
<dbReference type="InterPro" id="IPR008756">
    <property type="entry name" value="Peptidase_M56"/>
</dbReference>
<dbReference type="InterPro" id="IPR011055">
    <property type="entry name" value="Dup_hybrid_motif"/>
</dbReference>
<dbReference type="Pfam" id="PF05569">
    <property type="entry name" value="Peptidase_M56"/>
    <property type="match status" value="1"/>
</dbReference>
<accession>A0A2H9VVF3</accession>
<keyword evidence="1" id="KW-0472">Membrane</keyword>
<organism evidence="3 4">
    <name type="scientific">Mucilaginibacter auburnensis</name>
    <dbReference type="NCBI Taxonomy" id="1457233"/>
    <lineage>
        <taxon>Bacteria</taxon>
        <taxon>Pseudomonadati</taxon>
        <taxon>Bacteroidota</taxon>
        <taxon>Sphingobacteriia</taxon>
        <taxon>Sphingobacteriales</taxon>
        <taxon>Sphingobacteriaceae</taxon>
        <taxon>Mucilaginibacter</taxon>
    </lineage>
</organism>
<evidence type="ECO:0000313" key="3">
    <source>
        <dbReference type="EMBL" id="PJJ84795.1"/>
    </source>
</evidence>
<feature type="transmembrane region" description="Helical" evidence="1">
    <location>
        <begin position="6"/>
        <end position="24"/>
    </location>
</feature>
<dbReference type="CDD" id="cd12797">
    <property type="entry name" value="M23_peptidase"/>
    <property type="match status" value="1"/>
</dbReference>
<evidence type="ECO:0000313" key="4">
    <source>
        <dbReference type="Proteomes" id="UP000242687"/>
    </source>
</evidence>
<dbReference type="AlphaFoldDB" id="A0A2H9VVF3"/>
<feature type="transmembrane region" description="Helical" evidence="1">
    <location>
        <begin position="106"/>
        <end position="126"/>
    </location>
</feature>
<keyword evidence="1" id="KW-1133">Transmembrane helix</keyword>
<gene>
    <name evidence="3" type="ORF">CLV57_1817</name>
</gene>
<dbReference type="OrthoDB" id="649093at2"/>
<proteinExistence type="predicted"/>
<feature type="transmembrane region" description="Helical" evidence="1">
    <location>
        <begin position="36"/>
        <end position="55"/>
    </location>
</feature>
<dbReference type="Proteomes" id="UP000242687">
    <property type="component" value="Unassembled WGS sequence"/>
</dbReference>
<dbReference type="InterPro" id="IPR052173">
    <property type="entry name" value="Beta-lactam_resp_regulator"/>
</dbReference>
<keyword evidence="4" id="KW-1185">Reference proteome</keyword>
<evidence type="ECO:0000259" key="2">
    <source>
        <dbReference type="Pfam" id="PF05569"/>
    </source>
</evidence>
<dbReference type="RefSeq" id="WP_100340972.1">
    <property type="nucleotide sequence ID" value="NZ_PGFJ01000001.1"/>
</dbReference>
<dbReference type="PANTHER" id="PTHR34978:SF3">
    <property type="entry name" value="SLR0241 PROTEIN"/>
    <property type="match status" value="1"/>
</dbReference>
<reference evidence="3 4" key="1">
    <citation type="submission" date="2017-11" db="EMBL/GenBank/DDBJ databases">
        <title>Genomic Encyclopedia of Archaeal and Bacterial Type Strains, Phase II (KMG-II): From Individual Species to Whole Genera.</title>
        <authorList>
            <person name="Goeker M."/>
        </authorList>
    </citation>
    <scope>NUCLEOTIDE SEQUENCE [LARGE SCALE GENOMIC DNA]</scope>
    <source>
        <strain evidence="3 4">DSM 28175</strain>
    </source>
</reference>
<sequence>MNAVVYLFQVSACMGIFYLFYYALLSRFTFFTINRWYLLITMALSFVIPLLTITVQQNEAYPEIIQKVVYVNQLQTVAEPLKISAAPAVSERVSTPLNWMEVLTTLYKLSVFALSARLIIIVVRFLSKMRNKKRTKVDGVQIVTGDKTLNNGSFFNYIFLNSDELTADELQQIIAHEMLHVKLLHSVDRILVKIAQVFLWFNPFVYLYAQAIEQNHEFEVDREVGNSTNRHKYAELLLHLSVASGGSLYHNFSMVPLKKRITMLFTKPTHKMKKVIYLLTVPVVLISCLAFAKLKSDDSTYRKVKIEAATDNSDTSKVQYRQKSKLTPAQRKANDEGRRKALAYMESAEGKKKMEQSRAVWGKEITVAVLNDYNNEKGLFRGRLVKEKNTGAEFLLPSWYGQSKKLNTQIKQGDELTIKVFSGGVNQESPVIITPAYVIKNGKKIFQLAEADKIPDYPFLFEANKVRFADGQITRITKYPNGKWKTAVFERVNGYKFNLSFKPNAPDLNGIADGDHVTLRFVHEVKTGAKAYKIADWVAISPDIKDYGIKNPDFFFKFYEVKTDKSDVLKGQRSGSNNLNSIKPTTIGNVTEPVNNPVDSELPDNVIDSMVKAKFGGKVSIVRDILGTKLVIIRNGEYFAGYANLKTVNNIKEGDEIAEGQVLGKAGIDMDNNIAWSFELYHGQQRVTREEEQQAIINSLASPKFNFRIKYNDGVFSLASTR</sequence>
<evidence type="ECO:0000256" key="1">
    <source>
        <dbReference type="SAM" id="Phobius"/>
    </source>
</evidence>
<protein>
    <submittedName>
        <fullName evidence="3">Beta-lactamase regulating signal transducer with metallopeptidase domain</fullName>
    </submittedName>
</protein>
<dbReference type="SUPFAM" id="SSF51261">
    <property type="entry name" value="Duplicated hybrid motif"/>
    <property type="match status" value="1"/>
</dbReference>